<reference evidence="2" key="1">
    <citation type="submission" date="2018-04" db="EMBL/GenBank/DDBJ databases">
        <title>Whole genome sequencing of Hypsizygus marmoreus.</title>
        <authorList>
            <person name="Choi I.-G."/>
            <person name="Min B."/>
            <person name="Kim J.-G."/>
            <person name="Kim S."/>
            <person name="Oh Y.-L."/>
            <person name="Kong W.-S."/>
            <person name="Park H."/>
            <person name="Jeong J."/>
            <person name="Song E.-S."/>
        </authorList>
    </citation>
    <scope>NUCLEOTIDE SEQUENCE [LARGE SCALE GENOMIC DNA]</scope>
    <source>
        <strain evidence="2">51987-8</strain>
    </source>
</reference>
<gene>
    <name evidence="2" type="ORF">Hypma_009851</name>
</gene>
<feature type="region of interest" description="Disordered" evidence="1">
    <location>
        <begin position="20"/>
        <end position="78"/>
    </location>
</feature>
<proteinExistence type="predicted"/>
<protein>
    <submittedName>
        <fullName evidence="2">Uncharacterized protein</fullName>
    </submittedName>
</protein>
<evidence type="ECO:0000313" key="2">
    <source>
        <dbReference type="EMBL" id="RDB23030.1"/>
    </source>
</evidence>
<organism evidence="2 3">
    <name type="scientific">Hypsizygus marmoreus</name>
    <name type="common">White beech mushroom</name>
    <name type="synonym">Agaricus marmoreus</name>
    <dbReference type="NCBI Taxonomy" id="39966"/>
    <lineage>
        <taxon>Eukaryota</taxon>
        <taxon>Fungi</taxon>
        <taxon>Dikarya</taxon>
        <taxon>Basidiomycota</taxon>
        <taxon>Agaricomycotina</taxon>
        <taxon>Agaricomycetes</taxon>
        <taxon>Agaricomycetidae</taxon>
        <taxon>Agaricales</taxon>
        <taxon>Tricholomatineae</taxon>
        <taxon>Lyophyllaceae</taxon>
        <taxon>Hypsizygus</taxon>
    </lineage>
</organism>
<evidence type="ECO:0000313" key="3">
    <source>
        <dbReference type="Proteomes" id="UP000076154"/>
    </source>
</evidence>
<keyword evidence="3" id="KW-1185">Reference proteome</keyword>
<name>A0A369JP80_HYPMA</name>
<dbReference type="EMBL" id="LUEZ02000048">
    <property type="protein sequence ID" value="RDB23030.1"/>
    <property type="molecule type" value="Genomic_DNA"/>
</dbReference>
<dbReference type="AlphaFoldDB" id="A0A369JP80"/>
<evidence type="ECO:0000256" key="1">
    <source>
        <dbReference type="SAM" id="MobiDB-lite"/>
    </source>
</evidence>
<feature type="compositionally biased region" description="Basic and acidic residues" evidence="1">
    <location>
        <begin position="67"/>
        <end position="78"/>
    </location>
</feature>
<dbReference type="Proteomes" id="UP000076154">
    <property type="component" value="Unassembled WGS sequence"/>
</dbReference>
<sequence>MTLRNFPLQPILVLEHLIPSDTPPSVCCSKGKAKAGALSRRSSMEEIPDVDAPTRLPEVSLSSLSSEKPDSRNSFHRV</sequence>
<accession>A0A369JP80</accession>
<comment type="caution">
    <text evidence="2">The sequence shown here is derived from an EMBL/GenBank/DDBJ whole genome shotgun (WGS) entry which is preliminary data.</text>
</comment>
<dbReference type="InParanoid" id="A0A369JP80"/>